<dbReference type="Proteomes" id="UP001596056">
    <property type="component" value="Unassembled WGS sequence"/>
</dbReference>
<dbReference type="InterPro" id="IPR021327">
    <property type="entry name" value="DUF2934"/>
</dbReference>
<feature type="compositionally biased region" description="Gly residues" evidence="1">
    <location>
        <begin position="71"/>
        <end position="94"/>
    </location>
</feature>
<dbReference type="RefSeq" id="WP_209837522.1">
    <property type="nucleotide sequence ID" value="NZ_JAGGJP010000002.1"/>
</dbReference>
<organism evidence="2 3">
    <name type="scientific">Rubellimicrobium aerolatum</name>
    <dbReference type="NCBI Taxonomy" id="490979"/>
    <lineage>
        <taxon>Bacteria</taxon>
        <taxon>Pseudomonadati</taxon>
        <taxon>Pseudomonadota</taxon>
        <taxon>Alphaproteobacteria</taxon>
        <taxon>Rhodobacterales</taxon>
        <taxon>Roseobacteraceae</taxon>
        <taxon>Rubellimicrobium</taxon>
    </lineage>
</organism>
<keyword evidence="3" id="KW-1185">Reference proteome</keyword>
<feature type="compositionally biased region" description="Low complexity" evidence="1">
    <location>
        <begin position="42"/>
        <end position="52"/>
    </location>
</feature>
<evidence type="ECO:0000313" key="3">
    <source>
        <dbReference type="Proteomes" id="UP001596056"/>
    </source>
</evidence>
<feature type="compositionally biased region" description="Basic and acidic residues" evidence="1">
    <location>
        <begin position="1"/>
        <end position="41"/>
    </location>
</feature>
<feature type="region of interest" description="Disordered" evidence="1">
    <location>
        <begin position="1"/>
        <end position="108"/>
    </location>
</feature>
<reference evidence="3" key="1">
    <citation type="journal article" date="2019" name="Int. J. Syst. Evol. Microbiol.">
        <title>The Global Catalogue of Microorganisms (GCM) 10K type strain sequencing project: providing services to taxonomists for standard genome sequencing and annotation.</title>
        <authorList>
            <consortium name="The Broad Institute Genomics Platform"/>
            <consortium name="The Broad Institute Genome Sequencing Center for Infectious Disease"/>
            <person name="Wu L."/>
            <person name="Ma J."/>
        </authorList>
    </citation>
    <scope>NUCLEOTIDE SEQUENCE [LARGE SCALE GENOMIC DNA]</scope>
    <source>
        <strain evidence="3">KACC 11588</strain>
    </source>
</reference>
<name>A0ABW0S8K9_9RHOB</name>
<dbReference type="EMBL" id="JBHSNA010000002">
    <property type="protein sequence ID" value="MFC5565256.1"/>
    <property type="molecule type" value="Genomic_DNA"/>
</dbReference>
<feature type="compositionally biased region" description="Low complexity" evidence="1">
    <location>
        <begin position="95"/>
        <end position="108"/>
    </location>
</feature>
<evidence type="ECO:0000256" key="1">
    <source>
        <dbReference type="SAM" id="MobiDB-lite"/>
    </source>
</evidence>
<gene>
    <name evidence="2" type="ORF">ACFPOC_02355</name>
</gene>
<comment type="caution">
    <text evidence="2">The sequence shown here is derived from an EMBL/GenBank/DDBJ whole genome shotgun (WGS) entry which is preliminary data.</text>
</comment>
<protein>
    <submittedName>
        <fullName evidence="2">DUF2934 domain-containing protein</fullName>
    </submittedName>
</protein>
<evidence type="ECO:0000313" key="2">
    <source>
        <dbReference type="EMBL" id="MFC5565256.1"/>
    </source>
</evidence>
<sequence>MIHRDDRVRERAHAIWESEGRPEGRHEEHWRRAVEEIDRDSAGPFADAAPAAGGPGVDGNGLSSSVQPGGTIPGGGPGGGPSAGLGSLGTGGGPTADAPTGDPGHPTT</sequence>
<proteinExistence type="predicted"/>
<accession>A0ABW0S8K9</accession>
<dbReference type="Pfam" id="PF11154">
    <property type="entry name" value="DUF2934"/>
    <property type="match status" value="1"/>
</dbReference>